<protein>
    <submittedName>
        <fullName evidence="2">Cupin domain-containing protein</fullName>
    </submittedName>
</protein>
<evidence type="ECO:0000313" key="2">
    <source>
        <dbReference type="EMBL" id="HER42896.1"/>
    </source>
</evidence>
<dbReference type="EMBL" id="DSEC01000027">
    <property type="protein sequence ID" value="HER42896.1"/>
    <property type="molecule type" value="Genomic_DNA"/>
</dbReference>
<organism evidence="2">
    <name type="scientific">Eiseniibacteriota bacterium</name>
    <dbReference type="NCBI Taxonomy" id="2212470"/>
    <lineage>
        <taxon>Bacteria</taxon>
        <taxon>Candidatus Eiseniibacteriota</taxon>
    </lineage>
</organism>
<dbReference type="Gene3D" id="2.60.120.10">
    <property type="entry name" value="Jelly Rolls"/>
    <property type="match status" value="1"/>
</dbReference>
<accession>A0A7V2ATC4</accession>
<dbReference type="SUPFAM" id="SSF51182">
    <property type="entry name" value="RmlC-like cupins"/>
    <property type="match status" value="1"/>
</dbReference>
<dbReference type="PANTHER" id="PTHR37694:SF1">
    <property type="entry name" value="SLR8022 PROTEIN"/>
    <property type="match status" value="1"/>
</dbReference>
<gene>
    <name evidence="2" type="ORF">ENO08_00355</name>
</gene>
<comment type="caution">
    <text evidence="2">The sequence shown here is derived from an EMBL/GenBank/DDBJ whole genome shotgun (WGS) entry which is preliminary data.</text>
</comment>
<dbReference type="Pfam" id="PF07883">
    <property type="entry name" value="Cupin_2"/>
    <property type="match status" value="1"/>
</dbReference>
<dbReference type="Proteomes" id="UP000886069">
    <property type="component" value="Unassembled WGS sequence"/>
</dbReference>
<dbReference type="InterPro" id="IPR013096">
    <property type="entry name" value="Cupin_2"/>
</dbReference>
<dbReference type="CDD" id="cd06984">
    <property type="entry name" value="cupin_Moth_1897"/>
    <property type="match status" value="1"/>
</dbReference>
<feature type="domain" description="Cupin type-2" evidence="1">
    <location>
        <begin position="33"/>
        <end position="100"/>
    </location>
</feature>
<dbReference type="AlphaFoldDB" id="A0A7V2ATC4"/>
<evidence type="ECO:0000259" key="1">
    <source>
        <dbReference type="Pfam" id="PF07883"/>
    </source>
</evidence>
<reference evidence="2" key="1">
    <citation type="journal article" date="2020" name="mSystems">
        <title>Genome- and Community-Level Interaction Insights into Carbon Utilization and Element Cycling Functions of Hydrothermarchaeota in Hydrothermal Sediment.</title>
        <authorList>
            <person name="Zhou Z."/>
            <person name="Liu Y."/>
            <person name="Xu W."/>
            <person name="Pan J."/>
            <person name="Luo Z.H."/>
            <person name="Li M."/>
        </authorList>
    </citation>
    <scope>NUCLEOTIDE SEQUENCE [LARGE SCALE GENOMIC DNA]</scope>
    <source>
        <strain evidence="2">SpSt-1233</strain>
    </source>
</reference>
<dbReference type="PANTHER" id="PTHR37694">
    <property type="entry name" value="SLR8022 PROTEIN"/>
    <property type="match status" value="1"/>
</dbReference>
<proteinExistence type="predicted"/>
<dbReference type="InterPro" id="IPR014710">
    <property type="entry name" value="RmlC-like_jellyroll"/>
</dbReference>
<name>A0A7V2ATC4_UNCEI</name>
<sequence length="115" mass="12728">MEIKSLESAPIMETAHGVDARNLYDRPEAMVTVITLQPGQSLKRHITPVDVAFYVLEGTGVVEIGEEKQRVSKDTLVESPKDIVHCWYNESGSILRFMVIKAPKPGKKTVFVSGS</sequence>
<dbReference type="InterPro" id="IPR011051">
    <property type="entry name" value="RmlC_Cupin_sf"/>
</dbReference>